<keyword evidence="3" id="KW-1185">Reference proteome</keyword>
<dbReference type="Gene3D" id="2.40.70.10">
    <property type="entry name" value="Acid Proteases"/>
    <property type="match status" value="1"/>
</dbReference>
<evidence type="ECO:0000256" key="1">
    <source>
        <dbReference type="SAM" id="SignalP"/>
    </source>
</evidence>
<keyword evidence="2" id="KW-0645">Protease</keyword>
<dbReference type="SUPFAM" id="SSF50630">
    <property type="entry name" value="Acid proteases"/>
    <property type="match status" value="1"/>
</dbReference>
<dbReference type="AlphaFoldDB" id="A0AAE9VUN9"/>
<accession>A0AAE9VUN9</accession>
<keyword evidence="1" id="KW-0732">Signal</keyword>
<name>A0AAE9VUN9_9GAMM</name>
<dbReference type="CDD" id="cd05483">
    <property type="entry name" value="retropepsin_like_bacteria"/>
    <property type="match status" value="1"/>
</dbReference>
<evidence type="ECO:0000313" key="2">
    <source>
        <dbReference type="EMBL" id="WBE26294.1"/>
    </source>
</evidence>
<dbReference type="EMBL" id="CP114976">
    <property type="protein sequence ID" value="WBE26294.1"/>
    <property type="molecule type" value="Genomic_DNA"/>
</dbReference>
<dbReference type="NCBIfam" id="TIGR02281">
    <property type="entry name" value="clan_AA_DTGA"/>
    <property type="match status" value="1"/>
</dbReference>
<keyword evidence="2" id="KW-0378">Hydrolase</keyword>
<dbReference type="GO" id="GO:0006508">
    <property type="term" value="P:proteolysis"/>
    <property type="evidence" value="ECO:0007669"/>
    <property type="project" value="UniProtKB-KW"/>
</dbReference>
<organism evidence="2 3">
    <name type="scientific">Denitrificimonas caeni</name>
    <dbReference type="NCBI Taxonomy" id="521720"/>
    <lineage>
        <taxon>Bacteria</taxon>
        <taxon>Pseudomonadati</taxon>
        <taxon>Pseudomonadota</taxon>
        <taxon>Gammaproteobacteria</taxon>
        <taxon>Pseudomonadales</taxon>
        <taxon>Pseudomonadaceae</taxon>
        <taxon>Denitrificimonas</taxon>
    </lineage>
</organism>
<dbReference type="InterPro" id="IPR011969">
    <property type="entry name" value="Clan_AA_Asp_peptidase_C"/>
</dbReference>
<dbReference type="InterPro" id="IPR034122">
    <property type="entry name" value="Retropepsin-like_bacterial"/>
</dbReference>
<dbReference type="InterPro" id="IPR001969">
    <property type="entry name" value="Aspartic_peptidase_AS"/>
</dbReference>
<dbReference type="PROSITE" id="PS00141">
    <property type="entry name" value="ASP_PROTEASE"/>
    <property type="match status" value="1"/>
</dbReference>
<dbReference type="Pfam" id="PF13975">
    <property type="entry name" value="gag-asp_proteas"/>
    <property type="match status" value="1"/>
</dbReference>
<feature type="signal peptide" evidence="1">
    <location>
        <begin position="1"/>
        <end position="22"/>
    </location>
</feature>
<gene>
    <name evidence="2" type="ORF">O6P33_05565</name>
</gene>
<dbReference type="Proteomes" id="UP001212189">
    <property type="component" value="Chromosome"/>
</dbReference>
<sequence>MAGLARWTASIVFLAFSLNCFAQPNVRVVGLFPNAAVLSIDGQRTLVKAGQAGPQGIQVISADSRSAVLRINGETSTHTLSRDYGSGGFATPEKRRLTISKGAAGHYWITGSINGNSVPFMVDTGASSIAMNAAQARRLGLDFKVSGTPVTVSTASGVEQAWRVYLNSVKIGSIEVLGVDAMVLDSEFPRDVLLGMSFLSRVSWREEQGALIIEAKH</sequence>
<proteinExistence type="predicted"/>
<dbReference type="GO" id="GO:0004190">
    <property type="term" value="F:aspartic-type endopeptidase activity"/>
    <property type="evidence" value="ECO:0007669"/>
    <property type="project" value="InterPro"/>
</dbReference>
<protein>
    <submittedName>
        <fullName evidence="2">TIGR02281 family clan AA aspartic protease</fullName>
        <ecNumber evidence="2">3.4.23.-</ecNumber>
    </submittedName>
</protein>
<feature type="chain" id="PRO_5042142985" evidence="1">
    <location>
        <begin position="23"/>
        <end position="217"/>
    </location>
</feature>
<dbReference type="EC" id="3.4.23.-" evidence="2"/>
<dbReference type="KEGG" id="dce:O6P33_05565"/>
<dbReference type="InterPro" id="IPR021109">
    <property type="entry name" value="Peptidase_aspartic_dom_sf"/>
</dbReference>
<evidence type="ECO:0000313" key="3">
    <source>
        <dbReference type="Proteomes" id="UP001212189"/>
    </source>
</evidence>
<reference evidence="2 3" key="1">
    <citation type="submission" date="2022-12" db="EMBL/GenBank/DDBJ databases">
        <title>Coexistence and Characterization of a Novel Tigecycline Resistance gene tet(X) variant and blaNDM-1 in a Pseudomonas caeni Isolate of Chicken Origin.</title>
        <authorList>
            <person name="Lu X."/>
            <person name="Zhang L."/>
            <person name="Li R."/>
            <person name="Wang Z."/>
        </authorList>
    </citation>
    <scope>NUCLEOTIDE SEQUENCE [LARGE SCALE GENOMIC DNA]</scope>
    <source>
        <strain evidence="2 3">CE14</strain>
    </source>
</reference>